<dbReference type="HOGENOM" id="CLU_2236617_0_0_1"/>
<evidence type="ECO:0000313" key="2">
    <source>
        <dbReference type="Proteomes" id="UP000053599"/>
    </source>
</evidence>
<proteinExistence type="predicted"/>
<reference evidence="1 2" key="1">
    <citation type="submission" date="2015-01" db="EMBL/GenBank/DDBJ databases">
        <title>The Genome Sequence of Exophiala sideris CBS121828.</title>
        <authorList>
            <consortium name="The Broad Institute Genomics Platform"/>
            <person name="Cuomo C."/>
            <person name="de Hoog S."/>
            <person name="Gorbushina A."/>
            <person name="Stielow B."/>
            <person name="Teixiera M."/>
            <person name="Abouelleil A."/>
            <person name="Chapman S.B."/>
            <person name="Priest M."/>
            <person name="Young S.K."/>
            <person name="Wortman J."/>
            <person name="Nusbaum C."/>
            <person name="Birren B."/>
        </authorList>
    </citation>
    <scope>NUCLEOTIDE SEQUENCE [LARGE SCALE GENOMIC DNA]</scope>
    <source>
        <strain evidence="1 2">CBS 121828</strain>
    </source>
</reference>
<dbReference type="OrthoDB" id="4161576at2759"/>
<accession>A0A0D1W0U8</accession>
<evidence type="ECO:0000313" key="1">
    <source>
        <dbReference type="EMBL" id="KIV82360.1"/>
    </source>
</evidence>
<sequence length="105" mass="12097">MRSVVELIGPLNLFWRTEFEDDLATLDDYELPTDDLRVYANSTIKSITTLCPKYMAKYGSAMPCLFNPRRYARMAHKDILYGETASNVVRPILARLQLKFTMATK</sequence>
<protein>
    <submittedName>
        <fullName evidence="1">Uncharacterized protein</fullName>
    </submittedName>
</protein>
<dbReference type="Proteomes" id="UP000053599">
    <property type="component" value="Unassembled WGS sequence"/>
</dbReference>
<organism evidence="1 2">
    <name type="scientific">Exophiala sideris</name>
    <dbReference type="NCBI Taxonomy" id="1016849"/>
    <lineage>
        <taxon>Eukaryota</taxon>
        <taxon>Fungi</taxon>
        <taxon>Dikarya</taxon>
        <taxon>Ascomycota</taxon>
        <taxon>Pezizomycotina</taxon>
        <taxon>Eurotiomycetes</taxon>
        <taxon>Chaetothyriomycetidae</taxon>
        <taxon>Chaetothyriales</taxon>
        <taxon>Herpotrichiellaceae</taxon>
        <taxon>Exophiala</taxon>
    </lineage>
</organism>
<dbReference type="EMBL" id="KN846952">
    <property type="protein sequence ID" value="KIV82360.1"/>
    <property type="molecule type" value="Genomic_DNA"/>
</dbReference>
<dbReference type="AlphaFoldDB" id="A0A0D1W0U8"/>
<gene>
    <name evidence="1" type="ORF">PV11_04479</name>
</gene>
<dbReference type="STRING" id="1016849.A0A0D1W0U8"/>
<name>A0A0D1W0U8_9EURO</name>